<dbReference type="OrthoDB" id="4870874at2759"/>
<proteinExistence type="predicted"/>
<protein>
    <submittedName>
        <fullName evidence="2">Podospora anserina S mat+ genomic DNA chromosome 1, supercontig 1</fullName>
    </submittedName>
</protein>
<dbReference type="Proteomes" id="UP000001197">
    <property type="component" value="Chromosome 1"/>
</dbReference>
<evidence type="ECO:0000313" key="3">
    <source>
        <dbReference type="EMBL" id="CDP22410.1"/>
    </source>
</evidence>
<dbReference type="HOGENOM" id="CLU_052071_0_0_1"/>
<dbReference type="EMBL" id="FO904936">
    <property type="protein sequence ID" value="CDP22410.1"/>
    <property type="molecule type" value="Genomic_DNA"/>
</dbReference>
<accession>B2A9L9</accession>
<dbReference type="KEGG" id="pan:PODANSg09333"/>
<reference evidence="4" key="3">
    <citation type="journal article" date="2014" name="Genetics">
        <title>Maintaining two mating types: Structure of the mating type locus and its role in heterokaryosis in Podospora anserina.</title>
        <authorList>
            <person name="Grognet P."/>
            <person name="Bidard F."/>
            <person name="Kuchly C."/>
            <person name="Tong L.C.H."/>
            <person name="Coppin E."/>
            <person name="Benkhali J.A."/>
            <person name="Couloux A."/>
            <person name="Wincker P."/>
            <person name="Debuchy R."/>
            <person name="Silar P."/>
        </authorList>
    </citation>
    <scope>GENOME REANNOTATION</scope>
    <source>
        <strain evidence="4">S / ATCC MYA-4624 / DSM 980 / FGSC 10383</strain>
    </source>
</reference>
<keyword evidence="4" id="KW-1185">Reference proteome</keyword>
<reference evidence="2 4" key="1">
    <citation type="journal article" date="2008" name="Genome Biol.">
        <title>The genome sequence of the model ascomycete fungus Podospora anserina.</title>
        <authorList>
            <person name="Espagne E."/>
            <person name="Lespinet O."/>
            <person name="Malagnac F."/>
            <person name="Da Silva C."/>
            <person name="Jaillon O."/>
            <person name="Porcel B.M."/>
            <person name="Couloux A."/>
            <person name="Aury J.-M."/>
            <person name="Segurens B."/>
            <person name="Poulain J."/>
            <person name="Anthouard V."/>
            <person name="Grossetete S."/>
            <person name="Khalili H."/>
            <person name="Coppin E."/>
            <person name="Dequard-Chablat M."/>
            <person name="Picard M."/>
            <person name="Contamine V."/>
            <person name="Arnaise S."/>
            <person name="Bourdais A."/>
            <person name="Berteaux-Lecellier V."/>
            <person name="Gautheret D."/>
            <person name="de Vries R.P."/>
            <person name="Battaglia E."/>
            <person name="Coutinho P.M."/>
            <person name="Danchin E.G.J."/>
            <person name="Henrissat B."/>
            <person name="El Khoury R."/>
            <person name="Sainsard-Chanet A."/>
            <person name="Boivin A."/>
            <person name="Pinan-Lucarre B."/>
            <person name="Sellem C.H."/>
            <person name="Debuchy R."/>
            <person name="Wincker P."/>
            <person name="Weissenbach J."/>
            <person name="Silar P."/>
        </authorList>
    </citation>
    <scope>NUCLEOTIDE SEQUENCE [LARGE SCALE GENOMIC DNA]</scope>
    <source>
        <strain evidence="4">S / ATCC MYA-4624 / DSM 980 / FGSC 10383</strain>
        <strain evidence="2">S mat+</strain>
    </source>
</reference>
<feature type="compositionally biased region" description="Basic and acidic residues" evidence="1">
    <location>
        <begin position="366"/>
        <end position="380"/>
    </location>
</feature>
<reference evidence="3" key="4">
    <citation type="submission" date="2015-04" db="EMBL/GenBank/DDBJ databases">
        <title>Maintaining two mating types: Structure of the mating type locus and its role in heterokaryosis in Podospora anserina.</title>
        <authorList>
            <person name="Grognet P."/>
            <person name="Bidard F."/>
            <person name="Kuchly C."/>
            <person name="Chan Ho Tong L."/>
            <person name="Coppin E."/>
            <person name="Ait Benkhali J."/>
            <person name="Couloux A."/>
            <person name="Wincker P."/>
            <person name="Debuchy R."/>
            <person name="Silar P."/>
        </authorList>
    </citation>
    <scope>NUCLEOTIDE SEQUENCE</scope>
</reference>
<gene>
    <name evidence="2" type="ORF">PODANS_1_1045</name>
</gene>
<reference evidence="2" key="2">
    <citation type="submission" date="2008-07" db="EMBL/GenBank/DDBJ databases">
        <authorList>
            <person name="Genoscope - CEA"/>
        </authorList>
    </citation>
    <scope>NUCLEOTIDE SEQUENCE</scope>
    <source>
        <strain evidence="2">S mat+</strain>
    </source>
</reference>
<feature type="region of interest" description="Disordered" evidence="1">
    <location>
        <begin position="231"/>
        <end position="252"/>
    </location>
</feature>
<dbReference type="GeneID" id="6196957"/>
<dbReference type="VEuPathDB" id="FungiDB:PODANS_1_1045"/>
<feature type="region of interest" description="Disordered" evidence="1">
    <location>
        <begin position="352"/>
        <end position="380"/>
    </location>
</feature>
<dbReference type="EMBL" id="CU633438">
    <property type="protein sequence ID" value="CAP59766.1"/>
    <property type="molecule type" value="Genomic_DNA"/>
</dbReference>
<evidence type="ECO:0000313" key="2">
    <source>
        <dbReference type="EMBL" id="CAP59766.1"/>
    </source>
</evidence>
<dbReference type="AlphaFoldDB" id="B2A9L9"/>
<dbReference type="eggNOG" id="ENOG502RA8J">
    <property type="taxonomic scope" value="Eukaryota"/>
</dbReference>
<organism evidence="2">
    <name type="scientific">Podospora anserina (strain S / ATCC MYA-4624 / DSM 980 / FGSC 10383)</name>
    <name type="common">Pleurage anserina</name>
    <dbReference type="NCBI Taxonomy" id="515849"/>
    <lineage>
        <taxon>Eukaryota</taxon>
        <taxon>Fungi</taxon>
        <taxon>Dikarya</taxon>
        <taxon>Ascomycota</taxon>
        <taxon>Pezizomycotina</taxon>
        <taxon>Sordariomycetes</taxon>
        <taxon>Sordariomycetidae</taxon>
        <taxon>Sordariales</taxon>
        <taxon>Podosporaceae</taxon>
        <taxon>Podospora</taxon>
        <taxon>Podospora anserina</taxon>
    </lineage>
</organism>
<dbReference type="RefSeq" id="XP_001912287.1">
    <property type="nucleotide sequence ID" value="XM_001912252.1"/>
</dbReference>
<name>B2A9L9_PODAN</name>
<evidence type="ECO:0000313" key="4">
    <source>
        <dbReference type="Proteomes" id="UP000001197"/>
    </source>
</evidence>
<sequence>MAWDNLVSKKGSFNEIFQELPDVLDKAPTLATTVYTGNWKREREYEDLQQELKEVTKRNLDIHPYKNKPLSNSQDFLSEAGTALSQLAWDDTEHPSKSEPNHAEFLSHLPPHTAVNGFGELGVYMSQAKYVISLGGSPLPDLKYGIIIVPAGDESLLFTGYGGHADMPSEFRAEIHAKSKVVRKQVFDEKMKMCGSYVPRVGRGIGDFRLPPMDEPEKLFYAERVRQRRARHRELHGTRRSTDIGSQPSGDACAEHFLDEYSAPSPRSYRSRMYTHADKTPSPPSAEIADGLRRLFTLQLQQEESGDTQGQELYHPDKLSELAQFLWQLADGNVRENPGLDDEIWTKLRELLPSNSSEAEEDMPADDEKIKSFDGHRLDS</sequence>
<evidence type="ECO:0000256" key="1">
    <source>
        <dbReference type="SAM" id="MobiDB-lite"/>
    </source>
</evidence>